<dbReference type="Proteomes" id="UP000823736">
    <property type="component" value="Unassembled WGS sequence"/>
</dbReference>
<reference evidence="2" key="1">
    <citation type="submission" date="2021-03" db="EMBL/GenBank/DDBJ databases">
        <title>Genomic Encyclopedia of Type Strains, Phase IV (KMG-IV): sequencing the most valuable type-strain genomes for metagenomic binning, comparative biology and taxonomic classification.</title>
        <authorList>
            <person name="Goeker M."/>
        </authorList>
    </citation>
    <scope>NUCLEOTIDE SEQUENCE</scope>
    <source>
        <strain evidence="2">DSM 26232</strain>
    </source>
</reference>
<sequence length="48" mass="5022">MYDGVLAEYATERGADTLVAGAHKKRALDRFPTGTPSSAWSGPPTAPC</sequence>
<keyword evidence="3" id="KW-1185">Reference proteome</keyword>
<evidence type="ECO:0000313" key="2">
    <source>
        <dbReference type="EMBL" id="MBP1986345.1"/>
    </source>
</evidence>
<gene>
    <name evidence="2" type="ORF">J2753_000818</name>
</gene>
<dbReference type="RefSeq" id="WP_209490633.1">
    <property type="nucleotide sequence ID" value="NZ_JAGGLC010000001.1"/>
</dbReference>
<accession>A0A8T4GYB2</accession>
<evidence type="ECO:0000256" key="1">
    <source>
        <dbReference type="SAM" id="MobiDB-lite"/>
    </source>
</evidence>
<dbReference type="AlphaFoldDB" id="A0A8T4GYB2"/>
<organism evidence="2 3">
    <name type="scientific">Halolamina salifodinae</name>
    <dbReference type="NCBI Taxonomy" id="1202767"/>
    <lineage>
        <taxon>Archaea</taxon>
        <taxon>Methanobacteriati</taxon>
        <taxon>Methanobacteriota</taxon>
        <taxon>Stenosarchaea group</taxon>
        <taxon>Halobacteria</taxon>
        <taxon>Halobacteriales</taxon>
        <taxon>Haloferacaceae</taxon>
    </lineage>
</organism>
<feature type="region of interest" description="Disordered" evidence="1">
    <location>
        <begin position="29"/>
        <end position="48"/>
    </location>
</feature>
<evidence type="ECO:0000313" key="3">
    <source>
        <dbReference type="Proteomes" id="UP000823736"/>
    </source>
</evidence>
<protein>
    <submittedName>
        <fullName evidence="2">Nucleotide-binding universal stress UspA family protein</fullName>
    </submittedName>
</protein>
<proteinExistence type="predicted"/>
<dbReference type="EMBL" id="JAGGLC010000001">
    <property type="protein sequence ID" value="MBP1986345.1"/>
    <property type="molecule type" value="Genomic_DNA"/>
</dbReference>
<name>A0A8T4GYB2_9EURY</name>
<comment type="caution">
    <text evidence="2">The sequence shown here is derived from an EMBL/GenBank/DDBJ whole genome shotgun (WGS) entry which is preliminary data.</text>
</comment>